<name>A0ABS7E7A8_9GAMM</name>
<dbReference type="Gene3D" id="2.40.160.20">
    <property type="match status" value="1"/>
</dbReference>
<evidence type="ECO:0000256" key="2">
    <source>
        <dbReference type="SAM" id="SignalP"/>
    </source>
</evidence>
<comment type="caution">
    <text evidence="4">The sequence shown here is derived from an EMBL/GenBank/DDBJ whole genome shotgun (WGS) entry which is preliminary data.</text>
</comment>
<dbReference type="Pfam" id="PF13505">
    <property type="entry name" value="OMP_b-brl"/>
    <property type="match status" value="1"/>
</dbReference>
<evidence type="ECO:0000313" key="4">
    <source>
        <dbReference type="EMBL" id="MBW8185568.1"/>
    </source>
</evidence>
<feature type="domain" description="Outer membrane protein beta-barrel" evidence="3">
    <location>
        <begin position="9"/>
        <end position="177"/>
    </location>
</feature>
<sequence>MKKVLMTGSALLMLFLATPVTAAPDIQGYYIGAMGGYGELEANEFNESAASYGGYAGYSFGKDLAIESTFFTTANLADEGDVKARSVTLAAKLNHFFSPTYSMFIKIGVASTDVSAGIDDYSATGWMWGAGFNMAITDNVNIRLGYEMILTDLEHDTSDDIIDSELANLYLGINYQF</sequence>
<proteinExistence type="predicted"/>
<keyword evidence="5" id="KW-1185">Reference proteome</keyword>
<dbReference type="InterPro" id="IPR027385">
    <property type="entry name" value="Beta-barrel_OMP"/>
</dbReference>
<dbReference type="InterPro" id="IPR011250">
    <property type="entry name" value="OMP/PagP_B-barrel"/>
</dbReference>
<feature type="signal peptide" evidence="2">
    <location>
        <begin position="1"/>
        <end position="22"/>
    </location>
</feature>
<evidence type="ECO:0000313" key="5">
    <source>
        <dbReference type="Proteomes" id="UP001195963"/>
    </source>
</evidence>
<reference evidence="4 5" key="1">
    <citation type="submission" date="2021-07" db="EMBL/GenBank/DDBJ databases">
        <title>Shewanella sp. nov, isolated from SCS.</title>
        <authorList>
            <person name="Cao W.R."/>
        </authorList>
    </citation>
    <scope>NUCLEOTIDE SEQUENCE [LARGE SCALE GENOMIC DNA]</scope>
    <source>
        <strain evidence="4 5">NR704-98</strain>
    </source>
</reference>
<dbReference type="EMBL" id="JAHZST010000015">
    <property type="protein sequence ID" value="MBW8185568.1"/>
    <property type="molecule type" value="Genomic_DNA"/>
</dbReference>
<protein>
    <submittedName>
        <fullName evidence="4">Porin family protein</fullName>
    </submittedName>
</protein>
<feature type="chain" id="PRO_5045640926" evidence="2">
    <location>
        <begin position="23"/>
        <end position="177"/>
    </location>
</feature>
<evidence type="ECO:0000256" key="1">
    <source>
        <dbReference type="ARBA" id="ARBA00022729"/>
    </source>
</evidence>
<gene>
    <name evidence="4" type="ORF">K0625_18160</name>
</gene>
<accession>A0ABS7E7A8</accession>
<dbReference type="RefSeq" id="WP_220110978.1">
    <property type="nucleotide sequence ID" value="NZ_JAHZST010000015.1"/>
</dbReference>
<organism evidence="4 5">
    <name type="scientific">Shewanella nanhaiensis</name>
    <dbReference type="NCBI Taxonomy" id="2864872"/>
    <lineage>
        <taxon>Bacteria</taxon>
        <taxon>Pseudomonadati</taxon>
        <taxon>Pseudomonadota</taxon>
        <taxon>Gammaproteobacteria</taxon>
        <taxon>Alteromonadales</taxon>
        <taxon>Shewanellaceae</taxon>
        <taxon>Shewanella</taxon>
    </lineage>
</organism>
<keyword evidence="1 2" id="KW-0732">Signal</keyword>
<dbReference type="Proteomes" id="UP001195963">
    <property type="component" value="Unassembled WGS sequence"/>
</dbReference>
<dbReference type="SUPFAM" id="SSF56925">
    <property type="entry name" value="OMPA-like"/>
    <property type="match status" value="1"/>
</dbReference>
<evidence type="ECO:0000259" key="3">
    <source>
        <dbReference type="Pfam" id="PF13505"/>
    </source>
</evidence>